<dbReference type="Gene3D" id="3.40.190.10">
    <property type="entry name" value="Periplasmic binding protein-like II"/>
    <property type="match status" value="2"/>
</dbReference>
<accession>A0A6V8PVY0</accession>
<dbReference type="SUPFAM" id="SSF53850">
    <property type="entry name" value="Periplasmic binding protein-like II"/>
    <property type="match status" value="1"/>
</dbReference>
<evidence type="ECO:0000313" key="1">
    <source>
        <dbReference type="EMBL" id="GFP36303.1"/>
    </source>
</evidence>
<comment type="caution">
    <text evidence="1">The sequence shown here is derived from an EMBL/GenBank/DDBJ whole genome shotgun (WGS) entry which is preliminary data.</text>
</comment>
<feature type="non-terminal residue" evidence="1">
    <location>
        <position position="1"/>
    </location>
</feature>
<sequence length="81" mass="8963">AGQRDAGFNFGVFPLPILPNGERPTSVSGIRSLFVSSFTEYPMASKLFAQFVTSKELLAKRFTDTGQLPPRFDLVDDPVRI</sequence>
<reference evidence="1 2" key="1">
    <citation type="journal article" date="2020" name="Front. Microbiol.">
        <title>Single-cell genomics of novel Actinobacteria with the Wood-Ljungdahl pathway discovered in a serpentinizing system.</title>
        <authorList>
            <person name="Merino N."/>
            <person name="Kawai M."/>
            <person name="Boyd E.S."/>
            <person name="Colman D.R."/>
            <person name="McGlynn S.E."/>
            <person name="Nealson K.H."/>
            <person name="Kurokawa K."/>
            <person name="Hongoh Y."/>
        </authorList>
    </citation>
    <scope>NUCLEOTIDE SEQUENCE [LARGE SCALE GENOMIC DNA]</scope>
    <source>
        <strain evidence="1 2">S43</strain>
    </source>
</reference>
<proteinExistence type="predicted"/>
<dbReference type="Pfam" id="PF13416">
    <property type="entry name" value="SBP_bac_8"/>
    <property type="match status" value="1"/>
</dbReference>
<dbReference type="AlphaFoldDB" id="A0A6V8PVY0"/>
<protein>
    <submittedName>
        <fullName evidence="1">Arabinogalactan oligomer / maltooligosaccharide transport system substrate-binding protein</fullName>
    </submittedName>
</protein>
<dbReference type="EMBL" id="BLSB01000558">
    <property type="protein sequence ID" value="GFP36303.1"/>
    <property type="molecule type" value="Genomic_DNA"/>
</dbReference>
<dbReference type="InterPro" id="IPR006059">
    <property type="entry name" value="SBP"/>
</dbReference>
<name>A0A6V8PVY0_9ACTN</name>
<evidence type="ECO:0000313" key="2">
    <source>
        <dbReference type="Proteomes" id="UP000576480"/>
    </source>
</evidence>
<organism evidence="1 2">
    <name type="scientific">Candidatus Hakubella thermalkaliphila</name>
    <dbReference type="NCBI Taxonomy" id="2754717"/>
    <lineage>
        <taxon>Bacteria</taxon>
        <taxon>Bacillati</taxon>
        <taxon>Actinomycetota</taxon>
        <taxon>Actinomycetota incertae sedis</taxon>
        <taxon>Candidatus Hakubellales</taxon>
        <taxon>Candidatus Hakubellaceae</taxon>
        <taxon>Candidatus Hakubella</taxon>
    </lineage>
</organism>
<gene>
    <name evidence="1" type="ORF">HKBW3S43_02092</name>
</gene>
<dbReference type="Proteomes" id="UP000576480">
    <property type="component" value="Unassembled WGS sequence"/>
</dbReference>